<evidence type="ECO:0000313" key="5">
    <source>
        <dbReference type="Proteomes" id="UP000516404"/>
    </source>
</evidence>
<dbReference type="AlphaFoldDB" id="A0A7H2BGJ9"/>
<dbReference type="FunFam" id="2.160.10.10:FF:000025">
    <property type="entry name" value="Hexapeptide-repeat containing-acetyltransferase"/>
    <property type="match status" value="1"/>
</dbReference>
<dbReference type="SUPFAM" id="SSF51161">
    <property type="entry name" value="Trimeric LpxA-like enzymes"/>
    <property type="match status" value="1"/>
</dbReference>
<dbReference type="InterPro" id="IPR051159">
    <property type="entry name" value="Hexapeptide_acetyltransf"/>
</dbReference>
<evidence type="ECO:0000256" key="3">
    <source>
        <dbReference type="ARBA" id="ARBA00023315"/>
    </source>
</evidence>
<evidence type="ECO:0000256" key="2">
    <source>
        <dbReference type="ARBA" id="ARBA00022679"/>
    </source>
</evidence>
<gene>
    <name evidence="4" type="ORF">IDM49_01945</name>
</gene>
<dbReference type="Pfam" id="PF00132">
    <property type="entry name" value="Hexapep"/>
    <property type="match status" value="1"/>
</dbReference>
<evidence type="ECO:0000313" key="4">
    <source>
        <dbReference type="EMBL" id="QNV38795.1"/>
    </source>
</evidence>
<dbReference type="Gene3D" id="2.160.10.10">
    <property type="entry name" value="Hexapeptide repeat proteins"/>
    <property type="match status" value="1"/>
</dbReference>
<name>A0A7H2BGJ9_9MICC</name>
<sequence>MVSGKAYRPDKYCSAMTRRGEDLIQVYTQQYRERDKEGMKKTLTGLLGAVGEDVTFRPPLNFDYGVNTFIGDHCFFNYGAMILDVAEVRIGDFFMAGPNVQFLTPTHPLNPEDRQALWEGGQPITIGNNVWAGGGVIFCPGVTVGDNCVIGAGSVVTKDIPAHSVAVGNPARVIKTVTADDRPAAPHQFSAEALAQEE</sequence>
<reference evidence="4 5" key="1">
    <citation type="submission" date="2020-09" db="EMBL/GenBank/DDBJ databases">
        <title>Investigation of environmental microbes.</title>
        <authorList>
            <person name="Ou Y."/>
            <person name="Kang Q."/>
        </authorList>
    </citation>
    <scope>NUCLEOTIDE SEQUENCE [LARGE SCALE GENOMIC DNA]</scope>
    <source>
        <strain evidence="4 5">KJZ-14</strain>
    </source>
</reference>
<comment type="similarity">
    <text evidence="1">Belongs to the transferase hexapeptide repeat family.</text>
</comment>
<protein>
    <submittedName>
        <fullName evidence="4">Sugar O-acetyltransferase</fullName>
    </submittedName>
</protein>
<dbReference type="KEGG" id="rter:IDM49_01945"/>
<proteinExistence type="inferred from homology"/>
<keyword evidence="2 4" id="KW-0808">Transferase</keyword>
<accession>A0A7H2BGJ9</accession>
<dbReference type="PANTHER" id="PTHR23416">
    <property type="entry name" value="SIALIC ACID SYNTHASE-RELATED"/>
    <property type="match status" value="1"/>
</dbReference>
<dbReference type="PANTHER" id="PTHR23416:SF23">
    <property type="entry name" value="ACETYLTRANSFERASE C18B11.09C-RELATED"/>
    <property type="match status" value="1"/>
</dbReference>
<organism evidence="4 5">
    <name type="scientific">Rothia terrae</name>
    <dbReference type="NCBI Taxonomy" id="396015"/>
    <lineage>
        <taxon>Bacteria</taxon>
        <taxon>Bacillati</taxon>
        <taxon>Actinomycetota</taxon>
        <taxon>Actinomycetes</taxon>
        <taxon>Micrococcales</taxon>
        <taxon>Micrococcaceae</taxon>
        <taxon>Rothia</taxon>
    </lineage>
</organism>
<keyword evidence="5" id="KW-1185">Reference proteome</keyword>
<keyword evidence="3" id="KW-0012">Acyltransferase</keyword>
<dbReference type="GO" id="GO:0008374">
    <property type="term" value="F:O-acyltransferase activity"/>
    <property type="evidence" value="ECO:0007669"/>
    <property type="project" value="TreeGrafter"/>
</dbReference>
<evidence type="ECO:0000256" key="1">
    <source>
        <dbReference type="ARBA" id="ARBA00007274"/>
    </source>
</evidence>
<dbReference type="GO" id="GO:0005829">
    <property type="term" value="C:cytosol"/>
    <property type="evidence" value="ECO:0007669"/>
    <property type="project" value="TreeGrafter"/>
</dbReference>
<dbReference type="EMBL" id="CP061539">
    <property type="protein sequence ID" value="QNV38795.1"/>
    <property type="molecule type" value="Genomic_DNA"/>
</dbReference>
<dbReference type="InterPro" id="IPR011004">
    <property type="entry name" value="Trimer_LpxA-like_sf"/>
</dbReference>
<dbReference type="InterPro" id="IPR001451">
    <property type="entry name" value="Hexapep"/>
</dbReference>
<dbReference type="Proteomes" id="UP000516404">
    <property type="component" value="Chromosome"/>
</dbReference>
<dbReference type="CDD" id="cd03357">
    <property type="entry name" value="LbH_MAT_GAT"/>
    <property type="match status" value="1"/>
</dbReference>